<evidence type="ECO:0000313" key="3">
    <source>
        <dbReference type="Proteomes" id="UP000033187"/>
    </source>
</evidence>
<keyword evidence="1" id="KW-0812">Transmembrane</keyword>
<dbReference type="RefSeq" id="WP_046479565.1">
    <property type="nucleotide sequence ID" value="NZ_LN829118.1"/>
</dbReference>
<reference evidence="3" key="1">
    <citation type="submission" date="2015-02" db="EMBL/GenBank/DDBJ databases">
        <authorList>
            <person name="Chooi Y.-H."/>
        </authorList>
    </citation>
    <scope>NUCLEOTIDE SEQUENCE [LARGE SCALE GENOMIC DNA]</scope>
    <source>
        <strain evidence="3">strain Y</strain>
    </source>
</reference>
<protein>
    <recommendedName>
        <fullName evidence="4">PRS2 protein</fullName>
    </recommendedName>
</protein>
<sequence>MSSPQTERRIDRLLAEYERDHRDPTNRRLHYLAVPLIFFCVVALVTELPVPDALKRLPGGWLLFAAIPAAIYYFRRSVSAGLVMVVFTLLCLGVVELLHAYVPVPVWLIALGLFVILWVVQYVGHKIEGRRPSFFKDAQFLLIGPVWVFDKLLRPFGFRY</sequence>
<accession>A0A0D6JLM8</accession>
<organism evidence="2 3">
    <name type="scientific">Candidatus Filomicrobium marinum</name>
    <dbReference type="NCBI Taxonomy" id="1608628"/>
    <lineage>
        <taxon>Bacteria</taxon>
        <taxon>Pseudomonadati</taxon>
        <taxon>Pseudomonadota</taxon>
        <taxon>Alphaproteobacteria</taxon>
        <taxon>Hyphomicrobiales</taxon>
        <taxon>Hyphomicrobiaceae</taxon>
        <taxon>Filomicrobium</taxon>
    </lineage>
</organism>
<dbReference type="KEGG" id="fil:BN1229_v1_3996"/>
<dbReference type="AlphaFoldDB" id="A0A0D6JLM8"/>
<name>A0A0D6JLM8_9HYPH</name>
<evidence type="ECO:0000313" key="2">
    <source>
        <dbReference type="EMBL" id="CPR22550.1"/>
    </source>
</evidence>
<dbReference type="EMBL" id="LN829119">
    <property type="protein sequence ID" value="CPR22550.1"/>
    <property type="molecule type" value="Genomic_DNA"/>
</dbReference>
<proteinExistence type="predicted"/>
<dbReference type="PANTHER" id="PTHR28026:SF9">
    <property type="entry name" value="2-HYDROXY-PALMITIC ACID DIOXYGENASE MPO1"/>
    <property type="match status" value="1"/>
</dbReference>
<feature type="transmembrane region" description="Helical" evidence="1">
    <location>
        <begin position="106"/>
        <end position="124"/>
    </location>
</feature>
<keyword evidence="1" id="KW-0472">Membrane</keyword>
<feature type="transmembrane region" description="Helical" evidence="1">
    <location>
        <begin position="58"/>
        <end position="74"/>
    </location>
</feature>
<keyword evidence="1" id="KW-1133">Transmembrane helix</keyword>
<dbReference type="KEGG" id="fiy:BN1229_v1_3983"/>
<evidence type="ECO:0000256" key="1">
    <source>
        <dbReference type="SAM" id="Phobius"/>
    </source>
</evidence>
<gene>
    <name evidence="2" type="ORF">YBN1229_v1_3983</name>
</gene>
<feature type="transmembrane region" description="Helical" evidence="1">
    <location>
        <begin position="29"/>
        <end position="46"/>
    </location>
</feature>
<keyword evidence="3" id="KW-1185">Reference proteome</keyword>
<evidence type="ECO:0008006" key="4">
    <source>
        <dbReference type="Google" id="ProtNLM"/>
    </source>
</evidence>
<dbReference type="PANTHER" id="PTHR28026">
    <property type="entry name" value="DUF962 DOMAIN PROTEIN (AFU_ORTHOLOGUE AFUA_8G05310)"/>
    <property type="match status" value="1"/>
</dbReference>
<dbReference type="GO" id="GO:0016020">
    <property type="term" value="C:membrane"/>
    <property type="evidence" value="ECO:0007669"/>
    <property type="project" value="GOC"/>
</dbReference>
<feature type="transmembrane region" description="Helical" evidence="1">
    <location>
        <begin position="81"/>
        <end position="100"/>
    </location>
</feature>
<dbReference type="Pfam" id="PF06127">
    <property type="entry name" value="Mpo1-like"/>
    <property type="match status" value="1"/>
</dbReference>
<dbReference type="GO" id="GO:0046521">
    <property type="term" value="P:sphingoid catabolic process"/>
    <property type="evidence" value="ECO:0007669"/>
    <property type="project" value="TreeGrafter"/>
</dbReference>
<dbReference type="Proteomes" id="UP000033187">
    <property type="component" value="Chromosome 1"/>
</dbReference>
<dbReference type="InterPro" id="IPR009305">
    <property type="entry name" value="Mpo1-like"/>
</dbReference>